<dbReference type="InterPro" id="IPR001611">
    <property type="entry name" value="Leu-rich_rpt"/>
</dbReference>
<evidence type="ECO:0000313" key="1">
    <source>
        <dbReference type="EMBL" id="AYV84380.1"/>
    </source>
</evidence>
<dbReference type="Pfam" id="PF13516">
    <property type="entry name" value="LRR_6"/>
    <property type="match status" value="2"/>
</dbReference>
<dbReference type="SUPFAM" id="SSF52058">
    <property type="entry name" value="L domain-like"/>
    <property type="match status" value="1"/>
</dbReference>
<sequence>MDAIPFQILTGFLTIEDLVSLSQCDVYFKKRIYENISVSVHLAAEKFFEYGAIVDTFKKSTVKLSGSKYMTFSQYAENIVELIWDRSRFLEDSGVELLVNLRKLTIKSESCLNGSGITKLSRLTSLCQCYYGNIYEVFEDLQLGDWKELKELEVDGRCIHDSGVGMLTNLTKLVVNYSELSYESLSKLVKLEVLSLDGNHLLKDHELCRLTNLTSLSLFWDDVVTAAGVRDLTNLVSLSLHYVDGISDFGEMGLLALEELGFDGDAVSYDSVKYLTNLTKLELNYNESFTDNDLSKMNLRSLGLCNRSLVTDHCLGKLTGLTCLNLRGNREISDDGIRALVGLKIFNGNGSKITKDALLGLPSLREIYGDSYLEDEKLFIDKGVVIRDRLSRFERFREVTRAYSNKY</sequence>
<reference evidence="1" key="1">
    <citation type="submission" date="2018-10" db="EMBL/GenBank/DDBJ databases">
        <title>Hidden diversity of soil giant viruses.</title>
        <authorList>
            <person name="Schulz F."/>
            <person name="Alteio L."/>
            <person name="Goudeau D."/>
            <person name="Ryan E.M."/>
            <person name="Malmstrom R.R."/>
            <person name="Blanchard J."/>
            <person name="Woyke T."/>
        </authorList>
    </citation>
    <scope>NUCLEOTIDE SEQUENCE</scope>
    <source>
        <strain evidence="1">HYV1</strain>
    </source>
</reference>
<dbReference type="EMBL" id="MK072406">
    <property type="protein sequence ID" value="AYV84380.1"/>
    <property type="molecule type" value="Genomic_DNA"/>
</dbReference>
<organism evidence="1">
    <name type="scientific">Hyperionvirus sp</name>
    <dbReference type="NCBI Taxonomy" id="2487770"/>
    <lineage>
        <taxon>Viruses</taxon>
        <taxon>Varidnaviria</taxon>
        <taxon>Bamfordvirae</taxon>
        <taxon>Nucleocytoviricota</taxon>
        <taxon>Megaviricetes</taxon>
        <taxon>Imitervirales</taxon>
        <taxon>Mimiviridae</taxon>
        <taxon>Klosneuvirinae</taxon>
    </lineage>
</organism>
<name>A0A3G5AAX4_9VIRU</name>
<gene>
    <name evidence="1" type="ORF">Hyperionvirus24_2</name>
</gene>
<proteinExistence type="predicted"/>
<dbReference type="PANTHER" id="PTHR13318:SF162">
    <property type="entry name" value="LEUCINE-RICH REPEAT FAMILY PROTEIN"/>
    <property type="match status" value="1"/>
</dbReference>
<dbReference type="GO" id="GO:0019005">
    <property type="term" value="C:SCF ubiquitin ligase complex"/>
    <property type="evidence" value="ECO:0007669"/>
    <property type="project" value="TreeGrafter"/>
</dbReference>
<dbReference type="InterPro" id="IPR032675">
    <property type="entry name" value="LRR_dom_sf"/>
</dbReference>
<dbReference type="GO" id="GO:0031146">
    <property type="term" value="P:SCF-dependent proteasomal ubiquitin-dependent protein catabolic process"/>
    <property type="evidence" value="ECO:0007669"/>
    <property type="project" value="TreeGrafter"/>
</dbReference>
<dbReference type="PANTHER" id="PTHR13318">
    <property type="entry name" value="PARTNER OF PAIRED, ISOFORM B-RELATED"/>
    <property type="match status" value="1"/>
</dbReference>
<dbReference type="Gene3D" id="3.80.10.10">
    <property type="entry name" value="Ribonuclease Inhibitor"/>
    <property type="match status" value="1"/>
</dbReference>
<accession>A0A3G5AAX4</accession>
<protein>
    <submittedName>
        <fullName evidence="1">Uncharacterized protein</fullName>
    </submittedName>
</protein>